<dbReference type="PANTHER" id="PTHR43866">
    <property type="entry name" value="MALONATE-SEMIALDEHYDE DEHYDROGENASE"/>
    <property type="match status" value="1"/>
</dbReference>
<proteinExistence type="inferred from homology"/>
<keyword evidence="4" id="KW-1185">Reference proteome</keyword>
<comment type="caution">
    <text evidence="3">The sequence shown here is derived from an EMBL/GenBank/DDBJ whole genome shotgun (WGS) entry which is preliminary data.</text>
</comment>
<gene>
    <name evidence="3" type="ORF">A4X06_0g7443</name>
</gene>
<dbReference type="GO" id="GO:0006574">
    <property type="term" value="P:L-valine catabolic process"/>
    <property type="evidence" value="ECO:0007669"/>
    <property type="project" value="TreeGrafter"/>
</dbReference>
<dbReference type="InterPro" id="IPR010061">
    <property type="entry name" value="MeMal-semiAld_DH"/>
</dbReference>
<name>A0A8X7MM08_9BASI</name>
<organism evidence="3 4">
    <name type="scientific">Tilletia controversa</name>
    <name type="common">dwarf bunt fungus</name>
    <dbReference type="NCBI Taxonomy" id="13291"/>
    <lineage>
        <taxon>Eukaryota</taxon>
        <taxon>Fungi</taxon>
        <taxon>Dikarya</taxon>
        <taxon>Basidiomycota</taxon>
        <taxon>Ustilaginomycotina</taxon>
        <taxon>Exobasidiomycetes</taxon>
        <taxon>Tilletiales</taxon>
        <taxon>Tilletiaceae</taxon>
        <taxon>Tilletia</taxon>
    </lineage>
</organism>
<dbReference type="EMBL" id="LWDE02001301">
    <property type="protein sequence ID" value="KAE8241675.1"/>
    <property type="molecule type" value="Genomic_DNA"/>
</dbReference>
<evidence type="ECO:0000313" key="3">
    <source>
        <dbReference type="EMBL" id="KAE8241675.1"/>
    </source>
</evidence>
<accession>A0A8X7MM08</accession>
<evidence type="ECO:0000256" key="1">
    <source>
        <dbReference type="ARBA" id="ARBA00009986"/>
    </source>
</evidence>
<dbReference type="Proteomes" id="UP000077684">
    <property type="component" value="Unassembled WGS sequence"/>
</dbReference>
<comment type="similarity">
    <text evidence="1">Belongs to the aldehyde dehydrogenase family.</text>
</comment>
<evidence type="ECO:0000313" key="4">
    <source>
        <dbReference type="Proteomes" id="UP000077684"/>
    </source>
</evidence>
<dbReference type="GO" id="GO:0004491">
    <property type="term" value="F:methylmalonate-semialdehyde dehydrogenase (acylating, NAD) activity"/>
    <property type="evidence" value="ECO:0007669"/>
    <property type="project" value="InterPro"/>
</dbReference>
<sequence>MAASCASNAMLPPPQESFENSKAAQEYLQVWARAHGYAVVLSRSAKAGRYLYFICDKDGEYRNTRKIQDEDRQRKTSTRKAGCTFRANISGSTDFWTITVTCPAHTGHDASNTTLAHPVHRRVDMASREQVLELVRHGSTARQIVPLLAQREPPLLVTSKDIANLIQSYRREVLKGRPHAEALLEWLEEQHWPHRTLLGAWTRRTTQTRTGCLFFIWLASRARIGLRKGVTSALSAEFRVLRASVPQNSADFPPPEDVLRTAEADSGGADGEVPPKVVPGVTRRAPPPHFQIPPEF</sequence>
<reference evidence="3" key="1">
    <citation type="submission" date="2016-04" db="EMBL/GenBank/DDBJ databases">
        <authorList>
            <person name="Nguyen H.D."/>
            <person name="Samba Siva P."/>
            <person name="Cullis J."/>
            <person name="Levesque C.A."/>
            <person name="Hambleton S."/>
        </authorList>
    </citation>
    <scope>NUCLEOTIDE SEQUENCE</scope>
    <source>
        <strain evidence="3">DAOMC 236426</strain>
    </source>
</reference>
<dbReference type="GO" id="GO:0005739">
    <property type="term" value="C:mitochondrion"/>
    <property type="evidence" value="ECO:0007669"/>
    <property type="project" value="TreeGrafter"/>
</dbReference>
<reference evidence="3" key="2">
    <citation type="journal article" date="2019" name="IMA Fungus">
        <title>Genome sequencing and comparison of five Tilletia species to identify candidate genes for the detection of regulated species infecting wheat.</title>
        <authorList>
            <person name="Nguyen H.D.T."/>
            <person name="Sultana T."/>
            <person name="Kesanakurti P."/>
            <person name="Hambleton S."/>
        </authorList>
    </citation>
    <scope>NUCLEOTIDE SEQUENCE</scope>
    <source>
        <strain evidence="3">DAOMC 236426</strain>
    </source>
</reference>
<feature type="compositionally biased region" description="Pro residues" evidence="2">
    <location>
        <begin position="285"/>
        <end position="296"/>
    </location>
</feature>
<dbReference type="PANTHER" id="PTHR43866:SF3">
    <property type="entry name" value="METHYLMALONATE-SEMIALDEHYDE DEHYDROGENASE [ACYLATING], MITOCHONDRIAL"/>
    <property type="match status" value="1"/>
</dbReference>
<evidence type="ECO:0000256" key="2">
    <source>
        <dbReference type="SAM" id="MobiDB-lite"/>
    </source>
</evidence>
<dbReference type="GO" id="GO:0006210">
    <property type="term" value="P:thymine catabolic process"/>
    <property type="evidence" value="ECO:0007669"/>
    <property type="project" value="TreeGrafter"/>
</dbReference>
<dbReference type="AlphaFoldDB" id="A0A8X7MM08"/>
<feature type="region of interest" description="Disordered" evidence="2">
    <location>
        <begin position="249"/>
        <end position="296"/>
    </location>
</feature>
<protein>
    <recommendedName>
        <fullName evidence="5">FAR1 domain-containing protein</fullName>
    </recommendedName>
</protein>
<evidence type="ECO:0008006" key="5">
    <source>
        <dbReference type="Google" id="ProtNLM"/>
    </source>
</evidence>